<dbReference type="Gene3D" id="2.160.10.10">
    <property type="entry name" value="Hexapeptide repeat proteins"/>
    <property type="match status" value="1"/>
</dbReference>
<evidence type="ECO:0000256" key="4">
    <source>
        <dbReference type="ARBA" id="ARBA00022737"/>
    </source>
</evidence>
<dbReference type="GO" id="GO:0103118">
    <property type="term" value="F:UDP-3-O-[(3R)-3-hydroxyacyl]-glucosamine N-acyltransferase activity"/>
    <property type="evidence" value="ECO:0007669"/>
    <property type="project" value="UniProtKB-EC"/>
</dbReference>
<organism evidence="9 10">
    <name type="scientific">Parvibium lacunae</name>
    <dbReference type="NCBI Taxonomy" id="1888893"/>
    <lineage>
        <taxon>Bacteria</taxon>
        <taxon>Pseudomonadati</taxon>
        <taxon>Pseudomonadota</taxon>
        <taxon>Betaproteobacteria</taxon>
        <taxon>Burkholderiales</taxon>
        <taxon>Alcaligenaceae</taxon>
        <taxon>Parvibium</taxon>
    </lineage>
</organism>
<accession>A0A368L8J0</accession>
<dbReference type="Gene3D" id="3.40.1390.10">
    <property type="entry name" value="MurE/MurF, N-terminal domain"/>
    <property type="match status" value="1"/>
</dbReference>
<dbReference type="InterPro" id="IPR018357">
    <property type="entry name" value="Hexapep_transf_CS"/>
</dbReference>
<comment type="pathway">
    <text evidence="7">Bacterial outer membrane biogenesis; LPS lipid A biosynthesis.</text>
</comment>
<dbReference type="InterPro" id="IPR001451">
    <property type="entry name" value="Hexapep"/>
</dbReference>
<proteinExistence type="inferred from homology"/>
<dbReference type="NCBIfam" id="NF002060">
    <property type="entry name" value="PRK00892.1"/>
    <property type="match status" value="1"/>
</dbReference>
<comment type="catalytic activity">
    <reaction evidence="7">
        <text>a UDP-3-O-[(3R)-3-hydroxyacyl]-alpha-D-glucosamine + a (3R)-hydroxyacyl-[ACP] = a UDP-2-N,3-O-bis[(3R)-3-hydroxyacyl]-alpha-D-glucosamine + holo-[ACP] + H(+)</text>
        <dbReference type="Rhea" id="RHEA:53836"/>
        <dbReference type="Rhea" id="RHEA-COMP:9685"/>
        <dbReference type="Rhea" id="RHEA-COMP:9945"/>
        <dbReference type="ChEBI" id="CHEBI:15378"/>
        <dbReference type="ChEBI" id="CHEBI:64479"/>
        <dbReference type="ChEBI" id="CHEBI:78827"/>
        <dbReference type="ChEBI" id="CHEBI:137740"/>
        <dbReference type="ChEBI" id="CHEBI:137748"/>
        <dbReference type="EC" id="2.3.1.191"/>
    </reaction>
</comment>
<dbReference type="NCBIfam" id="TIGR01853">
    <property type="entry name" value="lipid_A_lpxD"/>
    <property type="match status" value="1"/>
</dbReference>
<dbReference type="GO" id="GO:0016410">
    <property type="term" value="F:N-acyltransferase activity"/>
    <property type="evidence" value="ECO:0007669"/>
    <property type="project" value="InterPro"/>
</dbReference>
<dbReference type="PANTHER" id="PTHR43378:SF2">
    <property type="entry name" value="UDP-3-O-ACYLGLUCOSAMINE N-ACYLTRANSFERASE 1, MITOCHONDRIAL-RELATED"/>
    <property type="match status" value="1"/>
</dbReference>
<dbReference type="InterPro" id="IPR020573">
    <property type="entry name" value="UDP_GlcNAc_AcTrfase_non-rep"/>
</dbReference>
<dbReference type="Proteomes" id="UP000252357">
    <property type="component" value="Unassembled WGS sequence"/>
</dbReference>
<evidence type="ECO:0000313" key="9">
    <source>
        <dbReference type="EMBL" id="RCS59927.1"/>
    </source>
</evidence>
<keyword evidence="6 7" id="KW-0012">Acyltransferase</keyword>
<dbReference type="UniPathway" id="UPA00973"/>
<dbReference type="GO" id="GO:0009245">
    <property type="term" value="P:lipid A biosynthetic process"/>
    <property type="evidence" value="ECO:0007669"/>
    <property type="project" value="UniProtKB-UniRule"/>
</dbReference>
<evidence type="ECO:0000256" key="2">
    <source>
        <dbReference type="ARBA" id="ARBA00022556"/>
    </source>
</evidence>
<gene>
    <name evidence="7 9" type="primary">lpxD</name>
    <name evidence="9" type="ORF">DU000_02325</name>
</gene>
<dbReference type="EC" id="2.3.1.191" evidence="7"/>
<comment type="subunit">
    <text evidence="7">Homotrimer.</text>
</comment>
<keyword evidence="3 7" id="KW-0808">Transferase</keyword>
<dbReference type="Pfam" id="PF04613">
    <property type="entry name" value="LpxD"/>
    <property type="match status" value="1"/>
</dbReference>
<dbReference type="GO" id="GO:0016020">
    <property type="term" value="C:membrane"/>
    <property type="evidence" value="ECO:0007669"/>
    <property type="project" value="GOC"/>
</dbReference>
<dbReference type="SUPFAM" id="SSF51161">
    <property type="entry name" value="Trimeric LpxA-like enzymes"/>
    <property type="match status" value="1"/>
</dbReference>
<evidence type="ECO:0000256" key="6">
    <source>
        <dbReference type="ARBA" id="ARBA00023315"/>
    </source>
</evidence>
<evidence type="ECO:0000313" key="10">
    <source>
        <dbReference type="Proteomes" id="UP000252357"/>
    </source>
</evidence>
<dbReference type="CDD" id="cd03352">
    <property type="entry name" value="LbH_LpxD"/>
    <property type="match status" value="1"/>
</dbReference>
<dbReference type="EMBL" id="QPGB01000001">
    <property type="protein sequence ID" value="RCS59927.1"/>
    <property type="molecule type" value="Genomic_DNA"/>
</dbReference>
<dbReference type="Pfam" id="PF00132">
    <property type="entry name" value="Hexapep"/>
    <property type="match status" value="1"/>
</dbReference>
<comment type="function">
    <text evidence="7">Catalyzes the N-acylation of UDP-3-O-acylglucosamine using 3-hydroxyacyl-ACP as the acyl donor. Is involved in the biosynthesis of lipid A, a phosphorylated glycolipid that anchors the lipopolysaccharide to the outer membrane of the cell.</text>
</comment>
<dbReference type="HAMAP" id="MF_00523">
    <property type="entry name" value="LpxD"/>
    <property type="match status" value="1"/>
</dbReference>
<keyword evidence="4 7" id="KW-0677">Repeat</keyword>
<keyword evidence="2 7" id="KW-0441">Lipid A biosynthesis</keyword>
<dbReference type="InterPro" id="IPR011004">
    <property type="entry name" value="Trimer_LpxA-like_sf"/>
</dbReference>
<comment type="caution">
    <text evidence="9">The sequence shown here is derived from an EMBL/GenBank/DDBJ whole genome shotgun (WGS) entry which is preliminary data.</text>
</comment>
<keyword evidence="5 7" id="KW-0443">Lipid metabolism</keyword>
<dbReference type="OrthoDB" id="9784739at2"/>
<keyword evidence="1 7" id="KW-0444">Lipid biosynthesis</keyword>
<comment type="similarity">
    <text evidence="7">Belongs to the transferase hexapeptide repeat family. LpxD subfamily.</text>
</comment>
<dbReference type="PROSITE" id="PS00101">
    <property type="entry name" value="HEXAPEP_TRANSFERASES"/>
    <property type="match status" value="1"/>
</dbReference>
<evidence type="ECO:0000256" key="5">
    <source>
        <dbReference type="ARBA" id="ARBA00023098"/>
    </source>
</evidence>
<evidence type="ECO:0000256" key="7">
    <source>
        <dbReference type="HAMAP-Rule" id="MF_00523"/>
    </source>
</evidence>
<evidence type="ECO:0000256" key="1">
    <source>
        <dbReference type="ARBA" id="ARBA00022516"/>
    </source>
</evidence>
<dbReference type="AlphaFoldDB" id="A0A368L8J0"/>
<dbReference type="PANTHER" id="PTHR43378">
    <property type="entry name" value="UDP-3-O-ACYLGLUCOSAMINE N-ACYLTRANSFERASE"/>
    <property type="match status" value="1"/>
</dbReference>
<sequence length="359" mass="38912">MRSTDASPRLTAQQIVAELGGRLIGESSVQVAAVAPLSEAQYLQATFIVSAKWRANLQSSQASVLLCRQADYDFCLEQGAGQFAAYIICDDPYVYFARLSSWLQHLKQGEPRWGYRHPTAQVDATATIAPTAILESHVVIGAGVHLAEHVWVGAGSVIGDNVSIGTKTRLYPRVTIYQDCQVGARNIIHSGAVIGADGFGFAPHNKTWIKIPQTGRVTLGDDVEVGANTTIDRGALQDTVIEEGVKIDNLVMIAHNVRIGAHTVIAANTGIAGSTKIGRHCQIAGACNIVGHIQIADDCVITGNTTVTHSIHEAGGIYAGIFPFDKMSEWERNAPVIRQLRRMRDRLRMLEKQQPKETE</sequence>
<reference evidence="9 10" key="1">
    <citation type="journal article" date="2018" name="Int. J. Syst. Evol. Microbiol.">
        <title>Parvibium lacunae gen. nov., sp. nov., a new member of the family Alcaligenaceae isolated from a freshwater pond.</title>
        <authorList>
            <person name="Chen W.M."/>
            <person name="Xie P.B."/>
            <person name="Hsu M.Y."/>
            <person name="Sheu S.Y."/>
        </authorList>
    </citation>
    <scope>NUCLEOTIDE SEQUENCE [LARGE SCALE GENOMIC DNA]</scope>
    <source>
        <strain evidence="9 10">KMB9</strain>
    </source>
</reference>
<evidence type="ECO:0000259" key="8">
    <source>
        <dbReference type="Pfam" id="PF04613"/>
    </source>
</evidence>
<protein>
    <recommendedName>
        <fullName evidence="7">UDP-3-O-acylglucosamine N-acyltransferase</fullName>
        <ecNumber evidence="7">2.3.1.191</ecNumber>
    </recommendedName>
</protein>
<feature type="domain" description="UDP-3-O-[3-hydroxymyristoyl] glucosamine N-acyltransferase non-repeat region" evidence="8">
    <location>
        <begin position="29"/>
        <end position="101"/>
    </location>
</feature>
<dbReference type="InterPro" id="IPR007691">
    <property type="entry name" value="LpxD"/>
</dbReference>
<feature type="active site" description="Proton acceptor" evidence="7">
    <location>
        <position position="255"/>
    </location>
</feature>
<keyword evidence="10" id="KW-1185">Reference proteome</keyword>
<name>A0A368L8J0_9BURK</name>
<evidence type="ECO:0000256" key="3">
    <source>
        <dbReference type="ARBA" id="ARBA00022679"/>
    </source>
</evidence>